<accession>A0A2K4W360</accession>
<keyword evidence="1" id="KW-0614">Plasmid</keyword>
<dbReference type="InterPro" id="IPR053782">
    <property type="entry name" value="TraW-like"/>
</dbReference>
<name>A0A2K4W360_9PSED</name>
<gene>
    <name evidence="1" type="ORF">PL963_P300041</name>
</gene>
<dbReference type="EMBL" id="LT963398">
    <property type="protein sequence ID" value="SOS30319.1"/>
    <property type="molecule type" value="Genomic_DNA"/>
</dbReference>
<dbReference type="Proteomes" id="UP000239025">
    <property type="component" value="Plasmid PP3"/>
</dbReference>
<organism evidence="1 2">
    <name type="scientific">Pseudomonas cerasi</name>
    <dbReference type="NCBI Taxonomy" id="1583341"/>
    <lineage>
        <taxon>Bacteria</taxon>
        <taxon>Pseudomonadati</taxon>
        <taxon>Pseudomonadota</taxon>
        <taxon>Gammaproteobacteria</taxon>
        <taxon>Pseudomonadales</taxon>
        <taxon>Pseudomonadaceae</taxon>
        <taxon>Pseudomonas</taxon>
    </lineage>
</organism>
<evidence type="ECO:0000313" key="2">
    <source>
        <dbReference type="Proteomes" id="UP000239025"/>
    </source>
</evidence>
<reference evidence="2" key="1">
    <citation type="submission" date="2017-11" db="EMBL/GenBank/DDBJ databases">
        <authorList>
            <person name="Blom J."/>
        </authorList>
    </citation>
    <scope>NUCLEOTIDE SEQUENCE [LARGE SCALE GENOMIC DNA]</scope>
    <source>
        <plasmid evidence="2">PP3</plasmid>
    </source>
</reference>
<proteinExistence type="predicted"/>
<sequence>MDVPCGLGGYTCPPNRRKLKEMIMKRLQALTALTVGLLQAQQVLAYVQPVAVTASVPITAQVMPAMAGLQATLAEILTTETQIGTAIVQASDKQVAVISEAARAQREADIFGRQTERLERAREQYSVADSICSESASGVAATVGKVSRAQTAVLASGAGVGSAVVQKTIASEPVASRQGGYRSAAMHAQYCTQSESAQYGGTDLCPQVSSLPGGDIEMRSLIDGAGAVGKAPDLTFNQDQVDAGMAYMKNSARHDGGRAPGKGDIQSATGREYQGLMTQYKAIQSAATQPQLDIIAASQANPATQEALQEALQNPSAAEYFASTGSQQAQRTGVMSEREFEAFEVGRRYANTAYETDLQALSGDNLMRELVRVQSLGNWLQLGLKNDQRQANIIAGQQLALAADAKYVPQLQELGAKMSSGVTAHEN</sequence>
<dbReference type="AlphaFoldDB" id="A0A2K4W360"/>
<geneLocation type="plasmid" evidence="1 2">
    <name>PP3</name>
</geneLocation>
<protein>
    <submittedName>
        <fullName evidence="1">Conjugal transfer protein</fullName>
    </submittedName>
</protein>
<evidence type="ECO:0000313" key="1">
    <source>
        <dbReference type="EMBL" id="SOS30319.1"/>
    </source>
</evidence>
<keyword evidence="2" id="KW-1185">Reference proteome</keyword>
<dbReference type="NCBIfam" id="NF033888">
    <property type="entry name" value="conj_TraW"/>
    <property type="match status" value="1"/>
</dbReference>